<dbReference type="RefSeq" id="WP_140002059.1">
    <property type="nucleotide sequence ID" value="NZ_CP040946.1"/>
</dbReference>
<keyword evidence="1" id="KW-0732">Signal</keyword>
<dbReference type="InterPro" id="IPR013783">
    <property type="entry name" value="Ig-like_fold"/>
</dbReference>
<dbReference type="Pfam" id="PF06764">
    <property type="entry name" value="DUF1223"/>
    <property type="match status" value="1"/>
</dbReference>
<evidence type="ECO:0000313" key="3">
    <source>
        <dbReference type="Proteomes" id="UP000311008"/>
    </source>
</evidence>
<dbReference type="Gene3D" id="2.60.40.10">
    <property type="entry name" value="Immunoglobulins"/>
    <property type="match status" value="1"/>
</dbReference>
<dbReference type="AlphaFoldDB" id="A0A5B8CPQ6"/>
<dbReference type="PANTHER" id="PTHR36057:SF1">
    <property type="entry name" value="LIPOPROTEIN LIPID ATTACHMENT SITE-LIKE PROTEIN, PUTATIVE (DUF1223)-RELATED"/>
    <property type="match status" value="1"/>
</dbReference>
<feature type="signal peptide" evidence="1">
    <location>
        <begin position="1"/>
        <end position="21"/>
    </location>
</feature>
<evidence type="ECO:0000256" key="1">
    <source>
        <dbReference type="SAM" id="SignalP"/>
    </source>
</evidence>
<evidence type="ECO:0000313" key="2">
    <source>
        <dbReference type="EMBL" id="QDC43214.1"/>
    </source>
</evidence>
<reference evidence="3" key="1">
    <citation type="journal article" date="2019" name="ISME J.">
        <title>Evolution in action: habitat transition from sediment to the pelagial leads to genome streamlining in Methylophilaceae.</title>
        <authorList>
            <person name="Salcher M."/>
            <person name="Schaefle D."/>
            <person name="Kaspar M."/>
            <person name="Neuenschwander S.M."/>
            <person name="Ghai R."/>
        </authorList>
    </citation>
    <scope>NUCLEOTIDE SEQUENCE [LARGE SCALE GENOMIC DNA]</scope>
    <source>
        <strain evidence="3">MMS-M-51</strain>
    </source>
</reference>
<dbReference type="Proteomes" id="UP000311008">
    <property type="component" value="Chromosome"/>
</dbReference>
<dbReference type="SUPFAM" id="SSF52833">
    <property type="entry name" value="Thioredoxin-like"/>
    <property type="match status" value="1"/>
</dbReference>
<gene>
    <name evidence="2" type="ORF">FIU01_00860</name>
</gene>
<sequence length="260" mass="28512">MHTQSLLSALCLIVFTANAVAQECSAVSGPQTNTLLELYTSEGCSSCPPADQWLSRLKSQAKTSASVVPIALHVDYWDYIGWQDRFAQPAFAKRQREMAATGHARGVYTPQIAINGQDSRSWQNEARFKNEISNIYRMPAKAEIQLTATAAKADALQVLTGIKSSATGPLVYYLALQENNLQSTVNAGENRGEQLQHDFVVRKWLGPFQLSADGQTNTNHEIQLQSSWKKRDLSVVAFVQNTATGDVLQALALGVCEKPI</sequence>
<dbReference type="OrthoDB" id="9808254at2"/>
<accession>A0A5B8CPQ6</accession>
<organism evidence="2 3">
    <name type="scientific">Methylophilus medardicus</name>
    <dbReference type="NCBI Taxonomy" id="2588534"/>
    <lineage>
        <taxon>Bacteria</taxon>
        <taxon>Pseudomonadati</taxon>
        <taxon>Pseudomonadota</taxon>
        <taxon>Betaproteobacteria</taxon>
        <taxon>Nitrosomonadales</taxon>
        <taxon>Methylophilaceae</taxon>
        <taxon>Methylophilus</taxon>
    </lineage>
</organism>
<feature type="chain" id="PRO_5022827588" evidence="1">
    <location>
        <begin position="22"/>
        <end position="260"/>
    </location>
</feature>
<dbReference type="KEGG" id="mmec:FIU01_00860"/>
<protein>
    <submittedName>
        <fullName evidence="2">DUF1223 domain-containing protein</fullName>
    </submittedName>
</protein>
<dbReference type="InterPro" id="IPR036249">
    <property type="entry name" value="Thioredoxin-like_sf"/>
</dbReference>
<dbReference type="EMBL" id="CP040946">
    <property type="protein sequence ID" value="QDC43214.1"/>
    <property type="molecule type" value="Genomic_DNA"/>
</dbReference>
<dbReference type="InterPro" id="IPR010634">
    <property type="entry name" value="DUF1223"/>
</dbReference>
<proteinExistence type="predicted"/>
<name>A0A5B8CPQ6_9PROT</name>
<keyword evidence="3" id="KW-1185">Reference proteome</keyword>
<dbReference type="PANTHER" id="PTHR36057">
    <property type="match status" value="1"/>
</dbReference>